<reference evidence="1 2" key="1">
    <citation type="submission" date="2021-03" db="EMBL/GenBank/DDBJ databases">
        <title>Fibrella sp. HMF5036 genome sequencing and assembly.</title>
        <authorList>
            <person name="Kang H."/>
            <person name="Kim H."/>
            <person name="Bae S."/>
            <person name="Joh K."/>
        </authorList>
    </citation>
    <scope>NUCLEOTIDE SEQUENCE [LARGE SCALE GENOMIC DNA]</scope>
    <source>
        <strain evidence="1 2">HMF5036</strain>
    </source>
</reference>
<protein>
    <submittedName>
        <fullName evidence="1">Uncharacterized protein</fullName>
    </submittedName>
</protein>
<proteinExistence type="predicted"/>
<name>A0A939G9S7_9BACT</name>
<dbReference type="RefSeq" id="WP_207336642.1">
    <property type="nucleotide sequence ID" value="NZ_JAFMYU010000014.1"/>
</dbReference>
<organism evidence="1 2">
    <name type="scientific">Fibrella aquatilis</name>
    <dbReference type="NCBI Taxonomy" id="2817059"/>
    <lineage>
        <taxon>Bacteria</taxon>
        <taxon>Pseudomonadati</taxon>
        <taxon>Bacteroidota</taxon>
        <taxon>Cytophagia</taxon>
        <taxon>Cytophagales</taxon>
        <taxon>Spirosomataceae</taxon>
        <taxon>Fibrella</taxon>
    </lineage>
</organism>
<dbReference type="Proteomes" id="UP000664795">
    <property type="component" value="Unassembled WGS sequence"/>
</dbReference>
<dbReference type="AlphaFoldDB" id="A0A939G9S7"/>
<gene>
    <name evidence="1" type="ORF">J2I48_16825</name>
</gene>
<evidence type="ECO:0000313" key="2">
    <source>
        <dbReference type="Proteomes" id="UP000664795"/>
    </source>
</evidence>
<sequence length="65" mass="7536">MSKEERQNLLDLQAGINRALSDTEDQLILYSVNADDAEYQALINKAIYYRDLLVIIHEKLDVKKL</sequence>
<keyword evidence="2" id="KW-1185">Reference proteome</keyword>
<accession>A0A939G9S7</accession>
<evidence type="ECO:0000313" key="1">
    <source>
        <dbReference type="EMBL" id="MBO0932676.1"/>
    </source>
</evidence>
<comment type="caution">
    <text evidence="1">The sequence shown here is derived from an EMBL/GenBank/DDBJ whole genome shotgun (WGS) entry which is preliminary data.</text>
</comment>
<dbReference type="EMBL" id="JAFMYU010000014">
    <property type="protein sequence ID" value="MBO0932676.1"/>
    <property type="molecule type" value="Genomic_DNA"/>
</dbReference>